<evidence type="ECO:0000259" key="3">
    <source>
        <dbReference type="Pfam" id="PF08338"/>
    </source>
</evidence>
<dbReference type="Pfam" id="PF01370">
    <property type="entry name" value="Epimerase"/>
    <property type="match status" value="1"/>
</dbReference>
<dbReference type="InterPro" id="IPR001509">
    <property type="entry name" value="Epimerase_deHydtase"/>
</dbReference>
<dbReference type="PANTHER" id="PTHR11092:SF0">
    <property type="entry name" value="EPIMERASE FAMILY PROTEIN SDR39U1"/>
    <property type="match status" value="1"/>
</dbReference>
<dbReference type="NCBIfam" id="TIGR01777">
    <property type="entry name" value="yfcH"/>
    <property type="match status" value="1"/>
</dbReference>
<evidence type="ECO:0000259" key="2">
    <source>
        <dbReference type="Pfam" id="PF01370"/>
    </source>
</evidence>
<sequence>MVKVLITGGTGLIGQHLQNTLINNNIEVAVLTRTPKKSNEFRWNLNENYIDKNAFNNITHIIHLAGAGIADKRWTLKRKKELINSRVKSTSLLLKKITDHKVPLQGFISASGIGYYGAVTSDKIFTEEDAPKNDFISTICSQWEKSAHQFKNIDVPLTILRTGVVLTKKNGALSKMNSPLFLSALGTGKQYVPWIHIDDLCNLYLEAILNDNFKGIYNAVAPEHQTNESFSKTLGNIIKKPVLPMNAPSFILKTALGEMAYMLLNGSRVSAEKTKQFYNFVYPDLVTALNNIYHE</sequence>
<evidence type="ECO:0000313" key="5">
    <source>
        <dbReference type="Proteomes" id="UP000563906"/>
    </source>
</evidence>
<dbReference type="InterPro" id="IPR013549">
    <property type="entry name" value="DUF1731"/>
</dbReference>
<dbReference type="PANTHER" id="PTHR11092">
    <property type="entry name" value="SUGAR NUCLEOTIDE EPIMERASE RELATED"/>
    <property type="match status" value="1"/>
</dbReference>
<reference evidence="4 5" key="1">
    <citation type="submission" date="2020-07" db="EMBL/GenBank/DDBJ databases">
        <title>Bacterium isolated from marine sediment.</title>
        <authorList>
            <person name="Shang D."/>
            <person name="Du Z.-J."/>
        </authorList>
    </citation>
    <scope>NUCLEOTIDE SEQUENCE [LARGE SCALE GENOMIC DNA]</scope>
    <source>
        <strain evidence="4 5">S7007</strain>
    </source>
</reference>
<dbReference type="InterPro" id="IPR010099">
    <property type="entry name" value="SDR39U1"/>
</dbReference>
<gene>
    <name evidence="4" type="ORF">H3Z83_01845</name>
</gene>
<evidence type="ECO:0000256" key="1">
    <source>
        <dbReference type="ARBA" id="ARBA00009353"/>
    </source>
</evidence>
<proteinExistence type="inferred from homology"/>
<evidence type="ECO:0000313" key="4">
    <source>
        <dbReference type="EMBL" id="MBA6155270.1"/>
    </source>
</evidence>
<accession>A0A839ALM9</accession>
<dbReference type="Pfam" id="PF08338">
    <property type="entry name" value="DUF1731"/>
    <property type="match status" value="1"/>
</dbReference>
<feature type="domain" description="DUF1731" evidence="3">
    <location>
        <begin position="247"/>
        <end position="292"/>
    </location>
</feature>
<dbReference type="RefSeq" id="WP_182123775.1">
    <property type="nucleotide sequence ID" value="NZ_JACGLS010000001.1"/>
</dbReference>
<dbReference type="InterPro" id="IPR036291">
    <property type="entry name" value="NAD(P)-bd_dom_sf"/>
</dbReference>
<protein>
    <submittedName>
        <fullName evidence="4">TIGR01777 family protein</fullName>
    </submittedName>
</protein>
<dbReference type="SUPFAM" id="SSF51735">
    <property type="entry name" value="NAD(P)-binding Rossmann-fold domains"/>
    <property type="match status" value="1"/>
</dbReference>
<comment type="similarity">
    <text evidence="1">Belongs to the NAD(P)-dependent epimerase/dehydratase family. SDR39U1 subfamily.</text>
</comment>
<dbReference type="Proteomes" id="UP000563906">
    <property type="component" value="Unassembled WGS sequence"/>
</dbReference>
<organism evidence="4 5">
    <name type="scientific">Tenacibaculum pelagium</name>
    <dbReference type="NCBI Taxonomy" id="2759527"/>
    <lineage>
        <taxon>Bacteria</taxon>
        <taxon>Pseudomonadati</taxon>
        <taxon>Bacteroidota</taxon>
        <taxon>Flavobacteriia</taxon>
        <taxon>Flavobacteriales</taxon>
        <taxon>Flavobacteriaceae</taxon>
        <taxon>Tenacibaculum</taxon>
    </lineage>
</organism>
<comment type="caution">
    <text evidence="4">The sequence shown here is derived from an EMBL/GenBank/DDBJ whole genome shotgun (WGS) entry which is preliminary data.</text>
</comment>
<feature type="domain" description="NAD-dependent epimerase/dehydratase" evidence="2">
    <location>
        <begin position="4"/>
        <end position="218"/>
    </location>
</feature>
<name>A0A839ALM9_9FLAO</name>
<dbReference type="EMBL" id="JACGLS010000001">
    <property type="protein sequence ID" value="MBA6155270.1"/>
    <property type="molecule type" value="Genomic_DNA"/>
</dbReference>
<dbReference type="Gene3D" id="3.40.50.720">
    <property type="entry name" value="NAD(P)-binding Rossmann-like Domain"/>
    <property type="match status" value="1"/>
</dbReference>
<dbReference type="AlphaFoldDB" id="A0A839ALM9"/>
<keyword evidence="5" id="KW-1185">Reference proteome</keyword>